<keyword evidence="13" id="KW-1185">Reference proteome</keyword>
<comment type="similarity">
    <text evidence="1 7 8 9">Belongs to the TRAFAC class TrmE-Era-EngA-EngB-Septin-like GTPase superfamily. Era GTPase family.</text>
</comment>
<dbReference type="FunFam" id="3.30.300.20:FF:000003">
    <property type="entry name" value="GTPase Era"/>
    <property type="match status" value="1"/>
</dbReference>
<comment type="subunit">
    <text evidence="7">Monomer.</text>
</comment>
<evidence type="ECO:0000256" key="8">
    <source>
        <dbReference type="PROSITE-ProRule" id="PRU01050"/>
    </source>
</evidence>
<comment type="subcellular location">
    <subcellularLocation>
        <location evidence="7">Cytoplasm</location>
    </subcellularLocation>
    <subcellularLocation>
        <location evidence="7">Cell membrane</location>
        <topology evidence="7">Peripheral membrane protein</topology>
    </subcellularLocation>
</comment>
<evidence type="ECO:0000256" key="4">
    <source>
        <dbReference type="ARBA" id="ARBA00022741"/>
    </source>
</evidence>
<feature type="region of interest" description="G5" evidence="8">
    <location>
        <begin position="154"/>
        <end position="156"/>
    </location>
</feature>
<name>A0A5C1NI49_9GAMM</name>
<feature type="binding site" evidence="7">
    <location>
        <begin position="59"/>
        <end position="63"/>
    </location>
    <ligand>
        <name>GTP</name>
        <dbReference type="ChEBI" id="CHEBI:37565"/>
    </ligand>
</feature>
<dbReference type="CDD" id="cd22534">
    <property type="entry name" value="KH-II_Era"/>
    <property type="match status" value="1"/>
</dbReference>
<organism evidence="12 13">
    <name type="scientific">Halomonas binhaiensis</name>
    <dbReference type="NCBI Taxonomy" id="2562282"/>
    <lineage>
        <taxon>Bacteria</taxon>
        <taxon>Pseudomonadati</taxon>
        <taxon>Pseudomonadota</taxon>
        <taxon>Gammaproteobacteria</taxon>
        <taxon>Oceanospirillales</taxon>
        <taxon>Halomonadaceae</taxon>
        <taxon>Halomonas</taxon>
    </lineage>
</organism>
<dbReference type="Gene3D" id="3.30.300.20">
    <property type="match status" value="1"/>
</dbReference>
<dbReference type="NCBIfam" id="TIGR00231">
    <property type="entry name" value="small_GTP"/>
    <property type="match status" value="1"/>
</dbReference>
<feature type="binding site" evidence="7">
    <location>
        <begin position="124"/>
        <end position="127"/>
    </location>
    <ligand>
        <name>GTP</name>
        <dbReference type="ChEBI" id="CHEBI:37565"/>
    </ligand>
</feature>
<keyword evidence="6 7" id="KW-0342">GTP-binding</keyword>
<dbReference type="InterPro" id="IPR005225">
    <property type="entry name" value="Small_GTP-bd"/>
</dbReference>
<dbReference type="InterPro" id="IPR030388">
    <property type="entry name" value="G_ERA_dom"/>
</dbReference>
<evidence type="ECO:0000256" key="5">
    <source>
        <dbReference type="ARBA" id="ARBA00022884"/>
    </source>
</evidence>
<dbReference type="InterPro" id="IPR004044">
    <property type="entry name" value="KH_dom_type_2"/>
</dbReference>
<keyword evidence="5 7" id="KW-0694">RNA-binding</keyword>
<keyword evidence="7" id="KW-0963">Cytoplasm</keyword>
<gene>
    <name evidence="7 12" type="primary">era</name>
    <name evidence="12" type="ORF">E4T21_07545</name>
</gene>
<dbReference type="SUPFAM" id="SSF52540">
    <property type="entry name" value="P-loop containing nucleoside triphosphate hydrolases"/>
    <property type="match status" value="1"/>
</dbReference>
<dbReference type="Gene3D" id="3.40.50.300">
    <property type="entry name" value="P-loop containing nucleotide triphosphate hydrolases"/>
    <property type="match status" value="1"/>
</dbReference>
<dbReference type="GO" id="GO:0005829">
    <property type="term" value="C:cytosol"/>
    <property type="evidence" value="ECO:0007669"/>
    <property type="project" value="TreeGrafter"/>
</dbReference>
<keyword evidence="7" id="KW-0472">Membrane</keyword>
<dbReference type="Pfam" id="PF07650">
    <property type="entry name" value="KH_2"/>
    <property type="match status" value="1"/>
</dbReference>
<evidence type="ECO:0000256" key="9">
    <source>
        <dbReference type="RuleBase" id="RU003761"/>
    </source>
</evidence>
<evidence type="ECO:0000256" key="3">
    <source>
        <dbReference type="ARBA" id="ARBA00022517"/>
    </source>
</evidence>
<dbReference type="InterPro" id="IPR015946">
    <property type="entry name" value="KH_dom-like_a/b"/>
</dbReference>
<dbReference type="KEGG" id="hbh:E4T21_07545"/>
<evidence type="ECO:0000256" key="1">
    <source>
        <dbReference type="ARBA" id="ARBA00007921"/>
    </source>
</evidence>
<keyword evidence="3 7" id="KW-0690">Ribosome biogenesis</keyword>
<dbReference type="InterPro" id="IPR009019">
    <property type="entry name" value="KH_sf_prok-type"/>
</dbReference>
<dbReference type="PANTHER" id="PTHR42698:SF1">
    <property type="entry name" value="GTPASE ERA, MITOCHONDRIAL"/>
    <property type="match status" value="1"/>
</dbReference>
<dbReference type="CDD" id="cd04163">
    <property type="entry name" value="Era"/>
    <property type="match status" value="1"/>
</dbReference>
<dbReference type="NCBIfam" id="NF000908">
    <property type="entry name" value="PRK00089.1"/>
    <property type="match status" value="1"/>
</dbReference>
<dbReference type="AlphaFoldDB" id="A0A5C1NI49"/>
<protein>
    <recommendedName>
        <fullName evidence="2 7">GTPase Era</fullName>
    </recommendedName>
</protein>
<proteinExistence type="inferred from homology"/>
<dbReference type="OrthoDB" id="9805918at2"/>
<evidence type="ECO:0000256" key="6">
    <source>
        <dbReference type="ARBA" id="ARBA00023134"/>
    </source>
</evidence>
<feature type="domain" description="KH type-2" evidence="10">
    <location>
        <begin position="198"/>
        <end position="282"/>
    </location>
</feature>
<dbReference type="PROSITE" id="PS50823">
    <property type="entry name" value="KH_TYPE_2"/>
    <property type="match status" value="1"/>
</dbReference>
<dbReference type="GO" id="GO:0005886">
    <property type="term" value="C:plasma membrane"/>
    <property type="evidence" value="ECO:0007669"/>
    <property type="project" value="UniProtKB-SubCell"/>
</dbReference>
<dbReference type="Pfam" id="PF01926">
    <property type="entry name" value="MMR_HSR1"/>
    <property type="match status" value="1"/>
</dbReference>
<dbReference type="RefSeq" id="WP_149284420.1">
    <property type="nucleotide sequence ID" value="NZ_CP038437.2"/>
</dbReference>
<dbReference type="SUPFAM" id="SSF54814">
    <property type="entry name" value="Prokaryotic type KH domain (KH-domain type II)"/>
    <property type="match status" value="1"/>
</dbReference>
<evidence type="ECO:0000313" key="12">
    <source>
        <dbReference type="EMBL" id="QEM81409.1"/>
    </source>
</evidence>
<dbReference type="NCBIfam" id="TIGR00436">
    <property type="entry name" value="era"/>
    <property type="match status" value="1"/>
</dbReference>
<keyword evidence="7" id="KW-1003">Cell membrane</keyword>
<evidence type="ECO:0000313" key="13">
    <source>
        <dbReference type="Proteomes" id="UP000324285"/>
    </source>
</evidence>
<feature type="region of interest" description="G1" evidence="8">
    <location>
        <begin position="12"/>
        <end position="19"/>
    </location>
</feature>
<keyword evidence="4 7" id="KW-0547">Nucleotide-binding</keyword>
<dbReference type="EMBL" id="CP038437">
    <property type="protein sequence ID" value="QEM81409.1"/>
    <property type="molecule type" value="Genomic_DNA"/>
</dbReference>
<dbReference type="InterPro" id="IPR005662">
    <property type="entry name" value="GTPase_Era-like"/>
</dbReference>
<dbReference type="GO" id="GO:0043024">
    <property type="term" value="F:ribosomal small subunit binding"/>
    <property type="evidence" value="ECO:0007669"/>
    <property type="project" value="TreeGrafter"/>
</dbReference>
<reference evidence="12" key="1">
    <citation type="submission" date="2021-02" db="EMBL/GenBank/DDBJ databases">
        <title>Strain Y2R2, a novel species of the genus Halomonas.</title>
        <authorList>
            <person name="Huang H."/>
        </authorList>
    </citation>
    <scope>NUCLEOTIDE SEQUENCE</scope>
    <source>
        <strain evidence="12">Y2R2</strain>
    </source>
</reference>
<accession>A0A5C1NI49</accession>
<dbReference type="PANTHER" id="PTHR42698">
    <property type="entry name" value="GTPASE ERA"/>
    <property type="match status" value="1"/>
</dbReference>
<feature type="binding site" evidence="7">
    <location>
        <begin position="12"/>
        <end position="19"/>
    </location>
    <ligand>
        <name>GTP</name>
        <dbReference type="ChEBI" id="CHEBI:37565"/>
    </ligand>
</feature>
<sequence length="299" mass="34111">MTQTCGFVAIVGRPNVGKSTLMNRILGQKISITSRRPQTTRHQVMGIKTEGDAQFVYVDTPGIHILAKDRNKAINRFMNQAAVQALRDVDCVVFIIDRTRWSDEDQVVLQRLEHVDAPVILAVNKVDRLQDKASLLPWLQEVGARREFAAVVPISAKHGTNVPELEAEIARHLPESIHYFPEDQITDKSQRFLAAEMVREKVMRQLGDELPYQMTVEVEEFRDTPKVVHISALILVERQGQKKILIGENGERIKSIGREARIDMERSLDKKVMLNLWVKVKRGWSDDERALKSLGYDLD</sequence>
<evidence type="ECO:0000256" key="2">
    <source>
        <dbReference type="ARBA" id="ARBA00020484"/>
    </source>
</evidence>
<dbReference type="FunFam" id="3.40.50.300:FF:000094">
    <property type="entry name" value="GTPase Era"/>
    <property type="match status" value="1"/>
</dbReference>
<dbReference type="HAMAP" id="MF_00367">
    <property type="entry name" value="GTPase_Era"/>
    <property type="match status" value="1"/>
</dbReference>
<feature type="region of interest" description="G2" evidence="8">
    <location>
        <begin position="38"/>
        <end position="42"/>
    </location>
</feature>
<dbReference type="GO" id="GO:0000028">
    <property type="term" value="P:ribosomal small subunit assembly"/>
    <property type="evidence" value="ECO:0007669"/>
    <property type="project" value="TreeGrafter"/>
</dbReference>
<dbReference type="InterPro" id="IPR006073">
    <property type="entry name" value="GTP-bd"/>
</dbReference>
<evidence type="ECO:0000259" key="11">
    <source>
        <dbReference type="PROSITE" id="PS51713"/>
    </source>
</evidence>
<keyword evidence="7" id="KW-0699">rRNA-binding</keyword>
<dbReference type="PRINTS" id="PR00326">
    <property type="entry name" value="GTP1OBG"/>
</dbReference>
<feature type="region of interest" description="G3" evidence="8">
    <location>
        <begin position="59"/>
        <end position="62"/>
    </location>
</feature>
<evidence type="ECO:0000256" key="7">
    <source>
        <dbReference type="HAMAP-Rule" id="MF_00367"/>
    </source>
</evidence>
<feature type="domain" description="Era-type G" evidence="11">
    <location>
        <begin position="4"/>
        <end position="175"/>
    </location>
</feature>
<feature type="region of interest" description="G4" evidence="8">
    <location>
        <begin position="124"/>
        <end position="127"/>
    </location>
</feature>
<evidence type="ECO:0000259" key="10">
    <source>
        <dbReference type="PROSITE" id="PS50823"/>
    </source>
</evidence>
<dbReference type="GO" id="GO:0005525">
    <property type="term" value="F:GTP binding"/>
    <property type="evidence" value="ECO:0007669"/>
    <property type="project" value="UniProtKB-UniRule"/>
</dbReference>
<dbReference type="InterPro" id="IPR027417">
    <property type="entry name" value="P-loop_NTPase"/>
</dbReference>
<dbReference type="PROSITE" id="PS51713">
    <property type="entry name" value="G_ERA"/>
    <property type="match status" value="1"/>
</dbReference>
<dbReference type="Proteomes" id="UP000324285">
    <property type="component" value="Chromosome"/>
</dbReference>
<comment type="function">
    <text evidence="7">An essential GTPase that binds both GDP and GTP, with rapid nucleotide exchange. Plays a role in 16S rRNA processing and 30S ribosomal subunit biogenesis and possibly also in cell cycle regulation and energy metabolism.</text>
</comment>
<dbReference type="GO" id="GO:0003924">
    <property type="term" value="F:GTPase activity"/>
    <property type="evidence" value="ECO:0007669"/>
    <property type="project" value="UniProtKB-UniRule"/>
</dbReference>
<dbReference type="GO" id="GO:0070181">
    <property type="term" value="F:small ribosomal subunit rRNA binding"/>
    <property type="evidence" value="ECO:0007669"/>
    <property type="project" value="UniProtKB-UniRule"/>
</dbReference>